<evidence type="ECO:0000313" key="2">
    <source>
        <dbReference type="EMBL" id="KAJ8728679.1"/>
    </source>
</evidence>
<evidence type="ECO:0000256" key="1">
    <source>
        <dbReference type="SAM" id="MobiDB-lite"/>
    </source>
</evidence>
<dbReference type="Proteomes" id="UP001231518">
    <property type="component" value="Chromosome 19"/>
</dbReference>
<dbReference type="EMBL" id="JARGEI010000007">
    <property type="protein sequence ID" value="KAJ8728679.1"/>
    <property type="molecule type" value="Genomic_DNA"/>
</dbReference>
<feature type="region of interest" description="Disordered" evidence="1">
    <location>
        <begin position="314"/>
        <end position="353"/>
    </location>
</feature>
<name>A0AAD7YVX5_MYTSE</name>
<organism evidence="2 3">
    <name type="scientific">Mythimna separata</name>
    <name type="common">Oriental armyworm</name>
    <name type="synonym">Pseudaletia separata</name>
    <dbReference type="NCBI Taxonomy" id="271217"/>
    <lineage>
        <taxon>Eukaryota</taxon>
        <taxon>Metazoa</taxon>
        <taxon>Ecdysozoa</taxon>
        <taxon>Arthropoda</taxon>
        <taxon>Hexapoda</taxon>
        <taxon>Insecta</taxon>
        <taxon>Pterygota</taxon>
        <taxon>Neoptera</taxon>
        <taxon>Endopterygota</taxon>
        <taxon>Lepidoptera</taxon>
        <taxon>Glossata</taxon>
        <taxon>Ditrysia</taxon>
        <taxon>Noctuoidea</taxon>
        <taxon>Noctuidae</taxon>
        <taxon>Noctuinae</taxon>
        <taxon>Hadenini</taxon>
        <taxon>Mythimna</taxon>
    </lineage>
</organism>
<keyword evidence="3" id="KW-1185">Reference proteome</keyword>
<sequence length="353" mass="40249">MAMASIDLATFRFVSELLPKYDGNPKTLNYFIREVENVMLLLDPQVRVNPAIVSLIKSKLSDSAISAIASEDTVDSWQTIKAALTRRLGEPRNEIQLMQELTRLRRNKNEDAETFGKRLREILDTLNVVGRHTDKSYYESMVIDQYVNNLDFHVSIGVRIAQPTTLEAAIVTARQEEARLAFNRLNNSFNALTIQNKPKEIPKPNQTVPQNNNFAPRNSWNIDQRQQRGQGIPPRPASGNVRPSGSGTFRNPGNFRPQPNIPRQQVNPPQKVSDVTMRSVSKPETPRFASEEMFYTQHNQDQCYPDYNAYYEGEFNNNLQPNGEDYSYTQTETPVEGPNHQDFPQNEDPLNHG</sequence>
<evidence type="ECO:0008006" key="4">
    <source>
        <dbReference type="Google" id="ProtNLM"/>
    </source>
</evidence>
<feature type="compositionally biased region" description="Polar residues" evidence="1">
    <location>
        <begin position="241"/>
        <end position="251"/>
    </location>
</feature>
<dbReference type="AlphaFoldDB" id="A0AAD7YVX5"/>
<gene>
    <name evidence="2" type="ORF">PYW07_006375</name>
</gene>
<comment type="caution">
    <text evidence="2">The sequence shown here is derived from an EMBL/GenBank/DDBJ whole genome shotgun (WGS) entry which is preliminary data.</text>
</comment>
<feature type="compositionally biased region" description="Polar residues" evidence="1">
    <location>
        <begin position="204"/>
        <end position="223"/>
    </location>
</feature>
<reference evidence="2" key="1">
    <citation type="submission" date="2023-03" db="EMBL/GenBank/DDBJ databases">
        <title>Chromosome-level genomes of two armyworms, Mythimna separata and Mythimna loreyi, provide insights into the biosynthesis and reception of sex pheromones.</title>
        <authorList>
            <person name="Zhao H."/>
        </authorList>
    </citation>
    <scope>NUCLEOTIDE SEQUENCE</scope>
    <source>
        <strain evidence="2">BeijingLab</strain>
        <tissue evidence="2">Pupa</tissue>
    </source>
</reference>
<protein>
    <recommendedName>
        <fullName evidence="4">Gag protein</fullName>
    </recommendedName>
</protein>
<feature type="compositionally biased region" description="Polar residues" evidence="1">
    <location>
        <begin position="261"/>
        <end position="270"/>
    </location>
</feature>
<proteinExistence type="predicted"/>
<feature type="compositionally biased region" description="Polar residues" evidence="1">
    <location>
        <begin position="315"/>
        <end position="333"/>
    </location>
</feature>
<evidence type="ECO:0000313" key="3">
    <source>
        <dbReference type="Proteomes" id="UP001231518"/>
    </source>
</evidence>
<accession>A0AAD7YVX5</accession>
<feature type="region of interest" description="Disordered" evidence="1">
    <location>
        <begin position="195"/>
        <end position="285"/>
    </location>
</feature>